<keyword evidence="1" id="KW-0732">Signal</keyword>
<dbReference type="EMBL" id="GBRH01202462">
    <property type="protein sequence ID" value="JAD95433.1"/>
    <property type="molecule type" value="Transcribed_RNA"/>
</dbReference>
<proteinExistence type="predicted"/>
<organism evidence="2">
    <name type="scientific">Arundo donax</name>
    <name type="common">Giant reed</name>
    <name type="synonym">Donax arundinaceus</name>
    <dbReference type="NCBI Taxonomy" id="35708"/>
    <lineage>
        <taxon>Eukaryota</taxon>
        <taxon>Viridiplantae</taxon>
        <taxon>Streptophyta</taxon>
        <taxon>Embryophyta</taxon>
        <taxon>Tracheophyta</taxon>
        <taxon>Spermatophyta</taxon>
        <taxon>Magnoliopsida</taxon>
        <taxon>Liliopsida</taxon>
        <taxon>Poales</taxon>
        <taxon>Poaceae</taxon>
        <taxon>PACMAD clade</taxon>
        <taxon>Arundinoideae</taxon>
        <taxon>Arundineae</taxon>
        <taxon>Arundo</taxon>
    </lineage>
</organism>
<evidence type="ECO:0000313" key="2">
    <source>
        <dbReference type="EMBL" id="JAD95433.1"/>
    </source>
</evidence>
<protein>
    <recommendedName>
        <fullName evidence="3">Secreted protein</fullName>
    </recommendedName>
</protein>
<dbReference type="PROSITE" id="PS51257">
    <property type="entry name" value="PROKAR_LIPOPROTEIN"/>
    <property type="match status" value="1"/>
</dbReference>
<dbReference type="AlphaFoldDB" id="A0A0A9E8R7"/>
<reference evidence="2" key="1">
    <citation type="submission" date="2014-09" db="EMBL/GenBank/DDBJ databases">
        <authorList>
            <person name="Magalhaes I.L.F."/>
            <person name="Oliveira U."/>
            <person name="Santos F.R."/>
            <person name="Vidigal T.H.D.A."/>
            <person name="Brescovit A.D."/>
            <person name="Santos A.J."/>
        </authorList>
    </citation>
    <scope>NUCLEOTIDE SEQUENCE</scope>
    <source>
        <tissue evidence="2">Shoot tissue taken approximately 20 cm above the soil surface</tissue>
    </source>
</reference>
<evidence type="ECO:0008006" key="3">
    <source>
        <dbReference type="Google" id="ProtNLM"/>
    </source>
</evidence>
<name>A0A0A9E8R7_ARUDO</name>
<evidence type="ECO:0000256" key="1">
    <source>
        <dbReference type="SAM" id="SignalP"/>
    </source>
</evidence>
<feature type="signal peptide" evidence="1">
    <location>
        <begin position="1"/>
        <end position="25"/>
    </location>
</feature>
<reference evidence="2" key="2">
    <citation type="journal article" date="2015" name="Data Brief">
        <title>Shoot transcriptome of the giant reed, Arundo donax.</title>
        <authorList>
            <person name="Barrero R.A."/>
            <person name="Guerrero F.D."/>
            <person name="Moolhuijzen P."/>
            <person name="Goolsby J.A."/>
            <person name="Tidwell J."/>
            <person name="Bellgard S.E."/>
            <person name="Bellgard M.I."/>
        </authorList>
    </citation>
    <scope>NUCLEOTIDE SEQUENCE</scope>
    <source>
        <tissue evidence="2">Shoot tissue taken approximately 20 cm above the soil surface</tissue>
    </source>
</reference>
<accession>A0A0A9E8R7</accession>
<feature type="chain" id="PRO_5002061800" description="Secreted protein" evidence="1">
    <location>
        <begin position="26"/>
        <end position="71"/>
    </location>
</feature>
<sequence length="71" mass="7979">MRSPSSVSASLILFFHFWLAYGCLGTECWAICLHDPCHDFVFCLDVSDGKQYAVACLVSGIKASWKSHMYQ</sequence>